<dbReference type="HOGENOM" id="CLU_1809155_0_0_1"/>
<evidence type="ECO:0000313" key="2">
    <source>
        <dbReference type="EnsemblPlants" id="OBART03G08870.1"/>
    </source>
</evidence>
<dbReference type="Gramene" id="OBART03G08870.1">
    <property type="protein sequence ID" value="OBART03G08870.1"/>
    <property type="gene ID" value="OBART03G08870"/>
</dbReference>
<name>A0A0D3FFM2_9ORYZ</name>
<dbReference type="AlphaFoldDB" id="A0A0D3FFM2"/>
<keyword evidence="3" id="KW-1185">Reference proteome</keyword>
<proteinExistence type="predicted"/>
<dbReference type="PaxDb" id="65489-OBART03G08870.1"/>
<sequence>MDCGDGRASPRRRRRRTACCGASRRSATISYTAATRLRKGSWTTSVATSTSTACTMMAERHKTISPSPTPATRHGHAAHNHARPCTGQQRWRGGRRWPATLACGLRRSSWGVGASRGWELRSSLRTWGFERMGVKEQLGSCHE</sequence>
<reference evidence="2" key="2">
    <citation type="submission" date="2015-03" db="UniProtKB">
        <authorList>
            <consortium name="EnsemblPlants"/>
        </authorList>
    </citation>
    <scope>IDENTIFICATION</scope>
</reference>
<evidence type="ECO:0000313" key="3">
    <source>
        <dbReference type="Proteomes" id="UP000026960"/>
    </source>
</evidence>
<organism evidence="2">
    <name type="scientific">Oryza barthii</name>
    <dbReference type="NCBI Taxonomy" id="65489"/>
    <lineage>
        <taxon>Eukaryota</taxon>
        <taxon>Viridiplantae</taxon>
        <taxon>Streptophyta</taxon>
        <taxon>Embryophyta</taxon>
        <taxon>Tracheophyta</taxon>
        <taxon>Spermatophyta</taxon>
        <taxon>Magnoliopsida</taxon>
        <taxon>Liliopsida</taxon>
        <taxon>Poales</taxon>
        <taxon>Poaceae</taxon>
        <taxon>BOP clade</taxon>
        <taxon>Oryzoideae</taxon>
        <taxon>Oryzeae</taxon>
        <taxon>Oryzinae</taxon>
        <taxon>Oryza</taxon>
    </lineage>
</organism>
<feature type="region of interest" description="Disordered" evidence="1">
    <location>
        <begin position="63"/>
        <end position="93"/>
    </location>
</feature>
<protein>
    <submittedName>
        <fullName evidence="2">Uncharacterized protein</fullName>
    </submittedName>
</protein>
<evidence type="ECO:0000256" key="1">
    <source>
        <dbReference type="SAM" id="MobiDB-lite"/>
    </source>
</evidence>
<reference evidence="2" key="1">
    <citation type="journal article" date="2009" name="Rice">
        <title>De Novo Next Generation Sequencing of Plant Genomes.</title>
        <authorList>
            <person name="Rounsley S."/>
            <person name="Marri P.R."/>
            <person name="Yu Y."/>
            <person name="He R."/>
            <person name="Sisneros N."/>
            <person name="Goicoechea J.L."/>
            <person name="Lee S.J."/>
            <person name="Angelova A."/>
            <person name="Kudrna D."/>
            <person name="Luo M."/>
            <person name="Affourtit J."/>
            <person name="Desany B."/>
            <person name="Knight J."/>
            <person name="Niazi F."/>
            <person name="Egholm M."/>
            <person name="Wing R.A."/>
        </authorList>
    </citation>
    <scope>NUCLEOTIDE SEQUENCE [LARGE SCALE GENOMIC DNA]</scope>
    <source>
        <strain evidence="2">cv. IRGC 105608</strain>
    </source>
</reference>
<dbReference type="Proteomes" id="UP000026960">
    <property type="component" value="Chromosome 3"/>
</dbReference>
<dbReference type="EnsemblPlants" id="OBART03G08870.1">
    <property type="protein sequence ID" value="OBART03G08870.1"/>
    <property type="gene ID" value="OBART03G08870"/>
</dbReference>
<feature type="compositionally biased region" description="Basic residues" evidence="1">
    <location>
        <begin position="73"/>
        <end position="82"/>
    </location>
</feature>
<accession>A0A0D3FFM2</accession>